<dbReference type="PANTHER" id="PTHR43745:SF2">
    <property type="entry name" value="NITROREDUCTASE MJ1384-RELATED"/>
    <property type="match status" value="1"/>
</dbReference>
<dbReference type="SUPFAM" id="SSF55469">
    <property type="entry name" value="FMN-dependent nitroreductase-like"/>
    <property type="match status" value="2"/>
</dbReference>
<dbReference type="Gene3D" id="3.40.50.720">
    <property type="entry name" value="NAD(P)-binding Rossmann-like Domain"/>
    <property type="match status" value="1"/>
</dbReference>
<dbReference type="InterPro" id="IPR029479">
    <property type="entry name" value="Nitroreductase"/>
</dbReference>
<keyword evidence="3" id="KW-1185">Reference proteome</keyword>
<comment type="caution">
    <text evidence="2">The sequence shown here is derived from an EMBL/GenBank/DDBJ whole genome shotgun (WGS) entry which is preliminary data.</text>
</comment>
<evidence type="ECO:0000313" key="3">
    <source>
        <dbReference type="Proteomes" id="UP001515683"/>
    </source>
</evidence>
<dbReference type="Gene3D" id="3.40.109.10">
    <property type="entry name" value="NADH Oxidase"/>
    <property type="match status" value="2"/>
</dbReference>
<sequence>MPESCRFLAWQMGTRLKAGYLHYMAVTVGNCSFPRRNNAGLRHCAAGWRAFCMSEENPKRGLPENLVSTAMSANQFNQNEDLQVGLPQKPRLIPELIWVPVSPTSLTLYGSQIPRTLHCAQGIPVLKKLLSLLDGSKTLDQLERLTGDAVAGGAIGFISLLFRYGLLEESDSTLSEFNGNQTIAAWYGRFIGNTRKYSNRANVVGAMQRIVPLVIAPAALCDALDRALDNVPFADAHVIALEALSAFPTNATHALFICTGEKQVESVEIFMDAWLAAGLPYFCVRIGLEEVQQGPYVVPGYSATHRCASRQLVAPGDQNDELVAAWWAVLALHEFTQLLSGLTRELYINTLRLHDLSGKGGYIHRVRIARLWGTCWENNVISPSTEGAYISWLHHVSTRPPPHEYLAPTLFQTHFALKNIKLYAESGHALLPASEGDSYPAPTEDNTLSLRQQSADITPAQLFNLLQFSGGQQKLADGSLRRIAPSAGSLQSVSFYVVINAVEGMNPGIYYYNGENHQLERITIAQYSALLRQLYGPLGVQEPDTPAATILISSYLARLRDKYDDFGLNLAFLDSGVAASYLNVSAAAMGWHICEATVNDYDRMTDALFQAEGGHEHIVASVFHLFSSDIPASAIAVNPLLTRKVSSSELLLSYQGYCGVGQSQELRTSTFNWQQSLLKQLLQSDVTLESLMLNRRAQYGFGTQSVPADVVIRLVALMLAEKERHSLQISDAVDWQPWVILPGEGESGCAGVFACTGAERAQWVYKGSLNARQLTACVNQTSFARSGVILLVVAPLASILTSRGKQGYLDLQRQAGAAVALAWLGATDAGLIGAPCGGFLEHGLRQLDIDGFHNSVMFSLVLGQPGSTAGETDAHP</sequence>
<dbReference type="Pfam" id="PF00881">
    <property type="entry name" value="Nitroreductase"/>
    <property type="match status" value="2"/>
</dbReference>
<gene>
    <name evidence="2" type="ORF">F3J40_01855</name>
</gene>
<dbReference type="PANTHER" id="PTHR43745">
    <property type="entry name" value="NITROREDUCTASE MJ1384-RELATED"/>
    <property type="match status" value="1"/>
</dbReference>
<feature type="domain" description="Nitroreductase" evidence="1">
    <location>
        <begin position="476"/>
        <end position="620"/>
    </location>
</feature>
<dbReference type="CDD" id="cd02142">
    <property type="entry name" value="McbC_SagB-like_oxidoreductase"/>
    <property type="match status" value="1"/>
</dbReference>
<feature type="domain" description="Nitroreductase" evidence="1">
    <location>
        <begin position="694"/>
        <end position="846"/>
    </location>
</feature>
<dbReference type="NCBIfam" id="TIGR03605">
    <property type="entry name" value="antibiot_sagB"/>
    <property type="match status" value="1"/>
</dbReference>
<dbReference type="InterPro" id="IPR020051">
    <property type="entry name" value="SagB-type_dehydrogenase"/>
</dbReference>
<organism evidence="2 3">
    <name type="scientific">Candidatus Pantoea multigeneris</name>
    <dbReference type="NCBI Taxonomy" id="2608357"/>
    <lineage>
        <taxon>Bacteria</taxon>
        <taxon>Pseudomonadati</taxon>
        <taxon>Pseudomonadota</taxon>
        <taxon>Gammaproteobacteria</taxon>
        <taxon>Enterobacterales</taxon>
        <taxon>Erwiniaceae</taxon>
        <taxon>Pantoea</taxon>
    </lineage>
</organism>
<evidence type="ECO:0000259" key="1">
    <source>
        <dbReference type="Pfam" id="PF00881"/>
    </source>
</evidence>
<dbReference type="EMBL" id="VWXF01000001">
    <property type="protein sequence ID" value="NIF20364.1"/>
    <property type="molecule type" value="Genomic_DNA"/>
</dbReference>
<reference evidence="2 3" key="1">
    <citation type="journal article" date="2019" name="bioRxiv">
        <title>Bacteria contribute to plant secondary compound degradation in a generalist herbivore system.</title>
        <authorList>
            <person name="Francoeur C.B."/>
            <person name="Khadempour L."/>
            <person name="Moreira-Soto R.D."/>
            <person name="Gotting K."/>
            <person name="Book A.J."/>
            <person name="Pinto-Tomas A.A."/>
            <person name="Keefover-Ring K."/>
            <person name="Currie C.R."/>
        </authorList>
    </citation>
    <scope>NUCLEOTIDE SEQUENCE [LARGE SCALE GENOMIC DNA]</scope>
    <source>
        <strain evidence="2">Acro-835</strain>
    </source>
</reference>
<accession>A0ABX0R9K5</accession>
<evidence type="ECO:0000313" key="2">
    <source>
        <dbReference type="EMBL" id="NIF20364.1"/>
    </source>
</evidence>
<name>A0ABX0R9K5_9GAMM</name>
<proteinExistence type="predicted"/>
<protein>
    <submittedName>
        <fullName evidence="2">SagB/ThcOx family dehydrogenase</fullName>
    </submittedName>
</protein>
<dbReference type="Proteomes" id="UP001515683">
    <property type="component" value="Unassembled WGS sequence"/>
</dbReference>
<dbReference type="InterPro" id="IPR000415">
    <property type="entry name" value="Nitroreductase-like"/>
</dbReference>
<dbReference type="InterPro" id="IPR052544">
    <property type="entry name" value="Bacteriocin_Proc_Enz"/>
</dbReference>